<dbReference type="Pfam" id="PF04324">
    <property type="entry name" value="Fer2_BFD"/>
    <property type="match status" value="1"/>
</dbReference>
<dbReference type="PRINTS" id="PR00368">
    <property type="entry name" value="FADPNR"/>
</dbReference>
<accession>A0A166BCX5</accession>
<evidence type="ECO:0000313" key="5">
    <source>
        <dbReference type="Proteomes" id="UP000076577"/>
    </source>
</evidence>
<dbReference type="CDD" id="cd19946">
    <property type="entry name" value="GlpA-like_Fer2_BFD-like"/>
    <property type="match status" value="1"/>
</dbReference>
<name>A0A166BCX5_9HYPH</name>
<comment type="caution">
    <text evidence="4">The sequence shown here is derived from an EMBL/GenBank/DDBJ whole genome shotgun (WGS) entry which is preliminary data.</text>
</comment>
<dbReference type="InterPro" id="IPR007419">
    <property type="entry name" value="BFD-like_2Fe2S-bd_dom"/>
</dbReference>
<dbReference type="PIRSF" id="PIRSF037495">
    <property type="entry name" value="Opine_OX_OoxA/HcnB"/>
    <property type="match status" value="1"/>
</dbReference>
<gene>
    <name evidence="4" type="primary">hcnB_1</name>
    <name evidence="4" type="ORF">PsAD2_00163</name>
</gene>
<dbReference type="SUPFAM" id="SSF51905">
    <property type="entry name" value="FAD/NAD(P)-binding domain"/>
    <property type="match status" value="1"/>
</dbReference>
<dbReference type="STRING" id="989403.SAMN05421798_10336"/>
<dbReference type="InterPro" id="IPR051691">
    <property type="entry name" value="Metab_Enz_Cyan_OpOx_G3PDH"/>
</dbReference>
<dbReference type="PATRIC" id="fig|989403.3.peg.173"/>
<feature type="domain" description="FAD/NAD(P)-binding" evidence="3">
    <location>
        <begin position="5"/>
        <end position="320"/>
    </location>
</feature>
<evidence type="ECO:0000313" key="4">
    <source>
        <dbReference type="EMBL" id="KZL22137.1"/>
    </source>
</evidence>
<evidence type="ECO:0000259" key="2">
    <source>
        <dbReference type="Pfam" id="PF04324"/>
    </source>
</evidence>
<dbReference type="EC" id="1.4.99.5" evidence="4"/>
<dbReference type="Gene3D" id="1.10.10.1100">
    <property type="entry name" value="BFD-like [2Fe-2S]-binding domain"/>
    <property type="match status" value="1"/>
</dbReference>
<dbReference type="Gene3D" id="3.50.50.60">
    <property type="entry name" value="FAD/NAD(P)-binding domain"/>
    <property type="match status" value="2"/>
</dbReference>
<dbReference type="InterPro" id="IPR017224">
    <property type="entry name" value="Opine_Oxase_asu/HCN_bsu"/>
</dbReference>
<proteinExistence type="predicted"/>
<dbReference type="Proteomes" id="UP000076577">
    <property type="component" value="Unassembled WGS sequence"/>
</dbReference>
<protein>
    <submittedName>
        <fullName evidence="4">Hydrogen cyanide synthase subunit HcnB</fullName>
        <ecNumber evidence="4">1.4.99.5</ecNumber>
    </submittedName>
</protein>
<keyword evidence="5" id="KW-1185">Reference proteome</keyword>
<dbReference type="PANTHER" id="PTHR42949:SF3">
    <property type="entry name" value="ANAEROBIC GLYCEROL-3-PHOSPHATE DEHYDROGENASE SUBUNIT B"/>
    <property type="match status" value="1"/>
</dbReference>
<dbReference type="GO" id="GO:0050622">
    <property type="term" value="F:glycine dehydrogenase (cyanide-forming) activity"/>
    <property type="evidence" value="ECO:0007669"/>
    <property type="project" value="UniProtKB-EC"/>
</dbReference>
<dbReference type="InterPro" id="IPR023753">
    <property type="entry name" value="FAD/NAD-binding_dom"/>
</dbReference>
<dbReference type="PANTHER" id="PTHR42949">
    <property type="entry name" value="ANAEROBIC GLYCEROL-3-PHOSPHATE DEHYDROGENASE SUBUNIT B"/>
    <property type="match status" value="1"/>
</dbReference>
<evidence type="ECO:0000256" key="1">
    <source>
        <dbReference type="ARBA" id="ARBA00023002"/>
    </source>
</evidence>
<dbReference type="AlphaFoldDB" id="A0A166BCX5"/>
<keyword evidence="1 4" id="KW-0560">Oxidoreductase</keyword>
<dbReference type="RefSeq" id="WP_068000688.1">
    <property type="nucleotide sequence ID" value="NZ_FOFM01000003.1"/>
</dbReference>
<feature type="domain" description="BFD-like [2Fe-2S]-binding" evidence="2">
    <location>
        <begin position="378"/>
        <end position="429"/>
    </location>
</feature>
<dbReference type="PRINTS" id="PR00469">
    <property type="entry name" value="PNDRDTASEII"/>
</dbReference>
<dbReference type="OrthoDB" id="9801699at2"/>
<organism evidence="4 5">
    <name type="scientific">Pseudovibrio axinellae</name>
    <dbReference type="NCBI Taxonomy" id="989403"/>
    <lineage>
        <taxon>Bacteria</taxon>
        <taxon>Pseudomonadati</taxon>
        <taxon>Pseudomonadota</taxon>
        <taxon>Alphaproteobacteria</taxon>
        <taxon>Hyphomicrobiales</taxon>
        <taxon>Stappiaceae</taxon>
        <taxon>Pseudovibrio</taxon>
    </lineage>
</organism>
<evidence type="ECO:0000259" key="3">
    <source>
        <dbReference type="Pfam" id="PF07992"/>
    </source>
</evidence>
<dbReference type="Pfam" id="PF07992">
    <property type="entry name" value="Pyr_redox_2"/>
    <property type="match status" value="1"/>
</dbReference>
<dbReference type="EMBL" id="LMCB01000001">
    <property type="protein sequence ID" value="KZL22137.1"/>
    <property type="molecule type" value="Genomic_DNA"/>
</dbReference>
<dbReference type="InterPro" id="IPR036188">
    <property type="entry name" value="FAD/NAD-bd_sf"/>
</dbReference>
<reference evidence="4 5" key="1">
    <citation type="journal article" date="2016" name="Front. Microbiol.">
        <title>Comparative Genomic Analysis Reveals a Diverse Repertoire of Genes Involved in Prokaryote-Eukaryote Interactions within the Pseudovibrio Genus.</title>
        <authorList>
            <person name="Romano S."/>
            <person name="Fernandez-Guerra A."/>
            <person name="Reen F.J."/>
            <person name="Glockner F.O."/>
            <person name="Crowley S.P."/>
            <person name="O'Sullivan O."/>
            <person name="Cotter P.D."/>
            <person name="Adams C."/>
            <person name="Dobson A.D."/>
            <person name="O'Gara F."/>
        </authorList>
    </citation>
    <scope>NUCLEOTIDE SEQUENCE [LARGE SCALE GENOMIC DNA]</scope>
    <source>
        <strain evidence="4 5">Ad2</strain>
    </source>
</reference>
<sequence length="473" mass="49448">MTKIYDTAVLGSGPAGANAALKVSECGLSVVLLDEQPAVGGQVWRAKSSAILSAPKTSESVAGDALRTSVATACIEHKGDTRVWQIERDDANWMLYCVSGGKNETITAKTLILAAGAQEYVQPVPGWTTPGVIGLAGATALLKQELQVPAGATIVSGSGPLVFFAASEIRRLGGKVKAVITPNSFGEWLNALPAMLSKPGLLMRGLRWIADLKLAGVPIYWRHAVSRVYGQREPEFVSIQALDQDWSPIGETLSLQADSLCLGNGLVPSVEAAQLAGLPLIHAPALGGWVPEVKEDGRTAEPGLFVCGDMAGIRGAAAAEIHGALAGLSAASYLGKDAAKQRPALLRSYHKAARFGLAMSSLSIPRKGLNKLSTSQTIMCRCESIKREEVLEEVASGAQSTSAVKSGLRAGMGPCGGKYCQLAIARLIAAEVNQDEAEIGPPTPRPPLRPVPVDALAGTFKYSDLPIPRPAPL</sequence>
<dbReference type="InterPro" id="IPR041854">
    <property type="entry name" value="BFD-like_2Fe2S-bd_dom_sf"/>
</dbReference>